<evidence type="ECO:0000259" key="9">
    <source>
        <dbReference type="Pfam" id="PF02878"/>
    </source>
</evidence>
<evidence type="ECO:0000256" key="3">
    <source>
        <dbReference type="ARBA" id="ARBA00022553"/>
    </source>
</evidence>
<dbReference type="SUPFAM" id="SSF53738">
    <property type="entry name" value="Phosphoglucomutase, first 3 domains"/>
    <property type="match status" value="2"/>
</dbReference>
<keyword evidence="15" id="KW-1185">Reference proteome</keyword>
<proteinExistence type="inferred from homology"/>
<dbReference type="InterPro" id="IPR005843">
    <property type="entry name" value="A-D-PHexomutase_C"/>
</dbReference>
<keyword evidence="5 7" id="KW-0460">Magnesium</keyword>
<evidence type="ECO:0000259" key="10">
    <source>
        <dbReference type="Pfam" id="PF02879"/>
    </source>
</evidence>
<keyword evidence="3" id="KW-0597">Phosphoprotein</keyword>
<dbReference type="CDD" id="cd05800">
    <property type="entry name" value="PGM_like2"/>
    <property type="match status" value="1"/>
</dbReference>
<dbReference type="Pfam" id="PF02879">
    <property type="entry name" value="PGM_PMM_II"/>
    <property type="match status" value="1"/>
</dbReference>
<feature type="domain" description="Alpha-D-phosphohexomutase alpha/beta/alpha" evidence="9">
    <location>
        <begin position="5"/>
        <end position="139"/>
    </location>
</feature>
<evidence type="ECO:0000313" key="12">
    <source>
        <dbReference type="EMBL" id="AMS05895.1"/>
    </source>
</evidence>
<gene>
    <name evidence="13" type="ORF">A8L58_12490</name>
    <name evidence="12" type="ORF">AXH35_11050</name>
</gene>
<dbReference type="Proteomes" id="UP000178666">
    <property type="component" value="Chromosome"/>
</dbReference>
<dbReference type="InterPro" id="IPR036900">
    <property type="entry name" value="A-D-PHexomutase_C_sf"/>
</dbReference>
<evidence type="ECO:0000256" key="5">
    <source>
        <dbReference type="ARBA" id="ARBA00022842"/>
    </source>
</evidence>
<dbReference type="Pfam" id="PF02880">
    <property type="entry name" value="PGM_PMM_III"/>
    <property type="match status" value="1"/>
</dbReference>
<sequence length="473" mass="51939">MADEIEFGTGGWRAVIADTFTKANVRRVAQGLADRIHDEDVADRPVVIGYDQRFLSPEFAWWAAEVLAGNGIHVRVIDRPAPTPMIMWTVRDKGCAYGMAITASHNPATYNGIKIFTEGGRDAEVEVTGPLQAHINTIADADIKALGRDEAVEQGLVRVQTSMNWYIDSILDQVDLDVIRHAHLKIVLDPMFGVSKTCLQTILLTARCDVDTIHERRDTLFGGRLPSPNSKTLKALAGVVVERGADLGIATDGDADRLGIIDDRGNFLHPNQILVLLYSYLLEEKGWIGPCVRNLATTHLLDRVAEAHGQTCYEVPVGFKWVSSKMAETGAVIGGESSGGLTVKGHIAGKDGVYAGTLLVEMIARKGKPLSQIYADIEKRYGRLEMIEDDFSFAPEAKEGLKKRIYVDQDLPDFDVEIDHISDMDGIKVYFANGGWIIVRFSGTEPLLRVFCEMPDAASARRCIDAVVAKYGL</sequence>
<dbReference type="AlphaFoldDB" id="A0AAC8YGB7"/>
<dbReference type="InterPro" id="IPR005844">
    <property type="entry name" value="A-D-PHexomutase_a/b/a-I"/>
</dbReference>
<dbReference type="EMBL" id="CP014352">
    <property type="protein sequence ID" value="AMS05895.1"/>
    <property type="molecule type" value="Genomic_DNA"/>
</dbReference>
<dbReference type="PROSITE" id="PS00710">
    <property type="entry name" value="PGM_PMM"/>
    <property type="match status" value="1"/>
</dbReference>
<evidence type="ECO:0000259" key="8">
    <source>
        <dbReference type="Pfam" id="PF00408"/>
    </source>
</evidence>
<keyword evidence="4 7" id="KW-0479">Metal-binding</keyword>
<evidence type="ECO:0000256" key="7">
    <source>
        <dbReference type="RuleBase" id="RU004326"/>
    </source>
</evidence>
<dbReference type="Gene3D" id="3.30.310.50">
    <property type="entry name" value="Alpha-D-phosphohexomutase, C-terminal domain"/>
    <property type="match status" value="1"/>
</dbReference>
<keyword evidence="6" id="KW-0413">Isomerase</keyword>
<dbReference type="InterPro" id="IPR016055">
    <property type="entry name" value="A-D-PHexomutase_a/b/a-I/II/III"/>
</dbReference>
<feature type="domain" description="Alpha-D-phosphohexomutase alpha/beta/alpha" evidence="10">
    <location>
        <begin position="166"/>
        <end position="265"/>
    </location>
</feature>
<organism evidence="12 14">
    <name type="scientific">Acidipropionibacterium acidipropionici</name>
    <dbReference type="NCBI Taxonomy" id="1748"/>
    <lineage>
        <taxon>Bacteria</taxon>
        <taxon>Bacillati</taxon>
        <taxon>Actinomycetota</taxon>
        <taxon>Actinomycetes</taxon>
        <taxon>Propionibacteriales</taxon>
        <taxon>Propionibacteriaceae</taxon>
        <taxon>Acidipropionibacterium</taxon>
    </lineage>
</organism>
<evidence type="ECO:0000256" key="6">
    <source>
        <dbReference type="ARBA" id="ARBA00023235"/>
    </source>
</evidence>
<evidence type="ECO:0000313" key="15">
    <source>
        <dbReference type="Proteomes" id="UP000178666"/>
    </source>
</evidence>
<dbReference type="InterPro" id="IPR016066">
    <property type="entry name" value="A-D-PHexomutase_CS"/>
</dbReference>
<evidence type="ECO:0000256" key="1">
    <source>
        <dbReference type="ARBA" id="ARBA00001946"/>
    </source>
</evidence>
<accession>A0AAC8YGB7</accession>
<dbReference type="GO" id="GO:0005975">
    <property type="term" value="P:carbohydrate metabolic process"/>
    <property type="evidence" value="ECO:0007669"/>
    <property type="project" value="InterPro"/>
</dbReference>
<evidence type="ECO:0000259" key="11">
    <source>
        <dbReference type="Pfam" id="PF02880"/>
    </source>
</evidence>
<dbReference type="Gene3D" id="3.40.120.10">
    <property type="entry name" value="Alpha-D-Glucose-1,6-Bisphosphate, subunit A, domain 3"/>
    <property type="match status" value="3"/>
</dbReference>
<dbReference type="Proteomes" id="UP000075221">
    <property type="component" value="Chromosome"/>
</dbReference>
<comment type="cofactor">
    <cofactor evidence="1">
        <name>Mg(2+)</name>
        <dbReference type="ChEBI" id="CHEBI:18420"/>
    </cofactor>
</comment>
<dbReference type="PANTHER" id="PTHR45745">
    <property type="entry name" value="PHOSPHOMANNOMUTASE 45A"/>
    <property type="match status" value="1"/>
</dbReference>
<feature type="domain" description="Alpha-D-phosphohexomutase alpha/beta/alpha" evidence="11">
    <location>
        <begin position="270"/>
        <end position="381"/>
    </location>
</feature>
<evidence type="ECO:0000256" key="4">
    <source>
        <dbReference type="ARBA" id="ARBA00022723"/>
    </source>
</evidence>
<reference evidence="13 15" key="1">
    <citation type="journal article" date="2016" name="Plant Dis.">
        <title>Improved production of propionic acid using genome shuffling.</title>
        <authorList>
            <person name="Luna-Flores C.H."/>
            <person name="Palfreyman R.W."/>
            <person name="Kromer J.O."/>
            <person name="Nielsen L.K."/>
            <person name="Marcellin E."/>
        </authorList>
    </citation>
    <scope>NUCLEOTIDE SEQUENCE [LARGE SCALE GENOMIC DNA]</scope>
    <source>
        <strain evidence="13 15">F3E8</strain>
    </source>
</reference>
<feature type="domain" description="Alpha-D-phosphohexomutase C-terminal" evidence="8">
    <location>
        <begin position="425"/>
        <end position="469"/>
    </location>
</feature>
<dbReference type="PANTHER" id="PTHR45745:SF1">
    <property type="entry name" value="PHOSPHOGLUCOMUTASE 2B-RELATED"/>
    <property type="match status" value="1"/>
</dbReference>
<protein>
    <submittedName>
        <fullName evidence="12">Phosphonomutase</fullName>
    </submittedName>
</protein>
<comment type="similarity">
    <text evidence="2 7">Belongs to the phosphohexose mutase family.</text>
</comment>
<evidence type="ECO:0000313" key="13">
    <source>
        <dbReference type="EMBL" id="AOZ47359.1"/>
    </source>
</evidence>
<dbReference type="RefSeq" id="WP_062819869.1">
    <property type="nucleotide sequence ID" value="NZ_CP014352.1"/>
</dbReference>
<dbReference type="PRINTS" id="PR00509">
    <property type="entry name" value="PGMPMM"/>
</dbReference>
<dbReference type="GO" id="GO:0000287">
    <property type="term" value="F:magnesium ion binding"/>
    <property type="evidence" value="ECO:0007669"/>
    <property type="project" value="InterPro"/>
</dbReference>
<dbReference type="GO" id="GO:0006166">
    <property type="term" value="P:purine ribonucleoside salvage"/>
    <property type="evidence" value="ECO:0007669"/>
    <property type="project" value="TreeGrafter"/>
</dbReference>
<dbReference type="Pfam" id="PF00408">
    <property type="entry name" value="PGM_PMM_IV"/>
    <property type="match status" value="1"/>
</dbReference>
<dbReference type="InterPro" id="IPR005845">
    <property type="entry name" value="A-D-PHexomutase_a/b/a-II"/>
</dbReference>
<evidence type="ECO:0000256" key="2">
    <source>
        <dbReference type="ARBA" id="ARBA00010231"/>
    </source>
</evidence>
<dbReference type="SUPFAM" id="SSF55957">
    <property type="entry name" value="Phosphoglucomutase, C-terminal domain"/>
    <property type="match status" value="1"/>
</dbReference>
<name>A0AAC8YGB7_9ACTN</name>
<evidence type="ECO:0000313" key="14">
    <source>
        <dbReference type="Proteomes" id="UP000075221"/>
    </source>
</evidence>
<dbReference type="InterPro" id="IPR005841">
    <property type="entry name" value="Alpha-D-phosphohexomutase_SF"/>
</dbReference>
<dbReference type="Pfam" id="PF02878">
    <property type="entry name" value="PGM_PMM_I"/>
    <property type="match status" value="1"/>
</dbReference>
<dbReference type="GO" id="GO:0008973">
    <property type="term" value="F:phosphopentomutase activity"/>
    <property type="evidence" value="ECO:0007669"/>
    <property type="project" value="TreeGrafter"/>
</dbReference>
<dbReference type="EMBL" id="CP015970">
    <property type="protein sequence ID" value="AOZ47359.1"/>
    <property type="molecule type" value="Genomic_DNA"/>
</dbReference>
<dbReference type="InterPro" id="IPR005846">
    <property type="entry name" value="A-D-PHexomutase_a/b/a-III"/>
</dbReference>
<reference evidence="12 14" key="2">
    <citation type="submission" date="2016-02" db="EMBL/GenBank/DDBJ databases">
        <title>Complete Genome Sequence of Propionibacterium acidipropionici ATCC 55737.</title>
        <authorList>
            <person name="Luna Flores C.H."/>
            <person name="Nielsen L.K."/>
            <person name="Marcellin E."/>
        </authorList>
    </citation>
    <scope>NUCLEOTIDE SEQUENCE [LARGE SCALE GENOMIC DNA]</scope>
    <source>
        <strain evidence="12 14">ATCC 55737</strain>
    </source>
</reference>